<dbReference type="AlphaFoldDB" id="A0A285PPB3"/>
<reference evidence="3" key="1">
    <citation type="submission" date="2017-09" db="EMBL/GenBank/DDBJ databases">
        <authorList>
            <person name="Shetty A S."/>
        </authorList>
    </citation>
    <scope>NUCLEOTIDE SEQUENCE [LARGE SCALE GENOMIC DNA]</scope>
</reference>
<dbReference type="EMBL" id="LT907978">
    <property type="protein sequence ID" value="SOB71451.1"/>
    <property type="molecule type" value="Genomic_DNA"/>
</dbReference>
<evidence type="ECO:0000256" key="1">
    <source>
        <dbReference type="SAM" id="MobiDB-lite"/>
    </source>
</evidence>
<evidence type="ECO:0000313" key="3">
    <source>
        <dbReference type="Proteomes" id="UP000217549"/>
    </source>
</evidence>
<name>A0A285PPB3_9FIRM</name>
<dbReference type="Proteomes" id="UP000217549">
    <property type="component" value="Chromosome I"/>
</dbReference>
<feature type="region of interest" description="Disordered" evidence="1">
    <location>
        <begin position="60"/>
        <end position="84"/>
    </location>
</feature>
<dbReference type="KEGG" id="ehl:EHLA_0704"/>
<organism evidence="2 3">
    <name type="scientific">Anaerobutyricum hallii</name>
    <dbReference type="NCBI Taxonomy" id="39488"/>
    <lineage>
        <taxon>Bacteria</taxon>
        <taxon>Bacillati</taxon>
        <taxon>Bacillota</taxon>
        <taxon>Clostridia</taxon>
        <taxon>Lachnospirales</taxon>
        <taxon>Lachnospiraceae</taxon>
        <taxon>Anaerobutyricum</taxon>
    </lineage>
</organism>
<accession>A0A285PPB3</accession>
<proteinExistence type="predicted"/>
<feature type="compositionally biased region" description="Basic and acidic residues" evidence="1">
    <location>
        <begin position="62"/>
        <end position="84"/>
    </location>
</feature>
<gene>
    <name evidence="2" type="ORF">EHLA_0704</name>
</gene>
<protein>
    <submittedName>
        <fullName evidence="2">Consensus disorder prediction</fullName>
    </submittedName>
</protein>
<evidence type="ECO:0000313" key="2">
    <source>
        <dbReference type="EMBL" id="SOB71451.1"/>
    </source>
</evidence>
<keyword evidence="3" id="KW-1185">Reference proteome</keyword>
<sequence>MFQNYGSSVSYGVIRDIINMQVDLSVIISFYEGRDRIMNENLIVEDNTIYEIDPECLKKKREREARKKSEEKLKNDAEYRKNQR</sequence>